<dbReference type="AlphaFoldDB" id="A0A6J6B583"/>
<organism evidence="1">
    <name type="scientific">freshwater metagenome</name>
    <dbReference type="NCBI Taxonomy" id="449393"/>
    <lineage>
        <taxon>unclassified sequences</taxon>
        <taxon>metagenomes</taxon>
        <taxon>ecological metagenomes</taxon>
    </lineage>
</organism>
<protein>
    <submittedName>
        <fullName evidence="1">Unannotated protein</fullName>
    </submittedName>
</protein>
<accession>A0A6J6B583</accession>
<reference evidence="1" key="1">
    <citation type="submission" date="2020-05" db="EMBL/GenBank/DDBJ databases">
        <authorList>
            <person name="Chiriac C."/>
            <person name="Salcher M."/>
            <person name="Ghai R."/>
            <person name="Kavagutti S V."/>
        </authorList>
    </citation>
    <scope>NUCLEOTIDE SEQUENCE</scope>
</reference>
<name>A0A6J6B583_9ZZZZ</name>
<gene>
    <name evidence="1" type="ORF">UFOPK1395_00649</name>
</gene>
<dbReference type="EMBL" id="CAEZSB010000055">
    <property type="protein sequence ID" value="CAB4534035.1"/>
    <property type="molecule type" value="Genomic_DNA"/>
</dbReference>
<dbReference type="Gene3D" id="3.40.50.720">
    <property type="entry name" value="NAD(P)-binding Rossmann-like Domain"/>
    <property type="match status" value="1"/>
</dbReference>
<proteinExistence type="predicted"/>
<sequence length="421" mass="46039">MSTQPTSTTAALLPQSAVEKSTQRITRRYIKGSRPARVTRISIESTSNGAIEISKPRLKQGVQISQADSDEEKSLVIASAYHAISINHPGARAIIAKFDGQHCAADISAEIDAPIDVVQKVIDQLAISQLLDITTTKIRLHNRFQSPIAERAANTEDQSNDASFKQLQLRMSSELSQTTWVDGVIDGGVEILSARQNFGVEIHGENRLATLIYAALLASGVTNTKFSIASHRELNSIGDSDLGTGVLRISDFGLNYKSRIEELTREWSLFPTASKNVKGTISSPIPERNVRLLVGTHTPQLIEQLMRDQMDHLFVGEVLGGAAYAGPLVKPGKTPCVRCLEKGKSERSGIEHMVPLAAHRGEIPVAICYQLAGTIVQAILKLIDTGTCELTGAQMRFDYTTLIHQEPVRFARHPQCQCQWS</sequence>
<evidence type="ECO:0000313" key="1">
    <source>
        <dbReference type="EMBL" id="CAB4534035.1"/>
    </source>
</evidence>